<dbReference type="SMART" id="SM00863">
    <property type="entry name" value="tRNA_SAD"/>
    <property type="match status" value="1"/>
</dbReference>
<dbReference type="Pfam" id="PF03129">
    <property type="entry name" value="HGTP_anticodon"/>
    <property type="match status" value="1"/>
</dbReference>
<dbReference type="GO" id="GO:0004829">
    <property type="term" value="F:threonine-tRNA ligase activity"/>
    <property type="evidence" value="ECO:0007669"/>
    <property type="project" value="UniProtKB-UniRule"/>
</dbReference>
<protein>
    <recommendedName>
        <fullName evidence="13">Threonine--tRNA ligase</fullName>
        <ecNumber evidence="13">6.1.1.3</ecNumber>
    </recommendedName>
    <alternativeName>
        <fullName evidence="13">Threonyl-tRNA synthetase</fullName>
        <shortName evidence="13">ThrRS</shortName>
    </alternativeName>
</protein>
<comment type="subcellular location">
    <subcellularLocation>
        <location evidence="13">Cytoplasm</location>
    </subcellularLocation>
</comment>
<keyword evidence="3 13" id="KW-0820">tRNA-binding</keyword>
<evidence type="ECO:0000256" key="10">
    <source>
        <dbReference type="ARBA" id="ARBA00022917"/>
    </source>
</evidence>
<dbReference type="CDD" id="cd00860">
    <property type="entry name" value="ThrRS_anticodon"/>
    <property type="match status" value="1"/>
</dbReference>
<dbReference type="InterPro" id="IPR004154">
    <property type="entry name" value="Anticodon-bd"/>
</dbReference>
<dbReference type="PANTHER" id="PTHR11451">
    <property type="entry name" value="THREONINE-TRNA LIGASE"/>
    <property type="match status" value="1"/>
</dbReference>
<reference evidence="15" key="1">
    <citation type="submission" date="2020-10" db="EMBL/GenBank/DDBJ databases">
        <authorList>
            <person name="Gilroy R."/>
        </authorList>
    </citation>
    <scope>NUCLEOTIDE SEQUENCE</scope>
    <source>
        <strain evidence="15">CHK152-2994</strain>
    </source>
</reference>
<dbReference type="FunFam" id="3.30.930.10:FF:000002">
    <property type="entry name" value="Threonine--tRNA ligase"/>
    <property type="match status" value="1"/>
</dbReference>
<dbReference type="PRINTS" id="PR01047">
    <property type="entry name" value="TRNASYNTHTHR"/>
</dbReference>
<dbReference type="GO" id="GO:0005524">
    <property type="term" value="F:ATP binding"/>
    <property type="evidence" value="ECO:0007669"/>
    <property type="project" value="UniProtKB-UniRule"/>
</dbReference>
<dbReference type="EC" id="6.1.1.3" evidence="13"/>
<dbReference type="InterPro" id="IPR045864">
    <property type="entry name" value="aa-tRNA-synth_II/BPL/LPL"/>
</dbReference>
<evidence type="ECO:0000256" key="1">
    <source>
        <dbReference type="ARBA" id="ARBA00008226"/>
    </source>
</evidence>
<keyword evidence="8 13" id="KW-0067">ATP-binding</keyword>
<dbReference type="NCBIfam" id="TIGR00418">
    <property type="entry name" value="thrS"/>
    <property type="match status" value="1"/>
</dbReference>
<dbReference type="InterPro" id="IPR018163">
    <property type="entry name" value="Thr/Ala-tRNA-synth_IIc_edit"/>
</dbReference>
<dbReference type="HAMAP" id="MF_00184">
    <property type="entry name" value="Thr_tRNA_synth"/>
    <property type="match status" value="1"/>
</dbReference>
<dbReference type="EMBL" id="DVJO01000048">
    <property type="protein sequence ID" value="HIS82390.1"/>
    <property type="molecule type" value="Genomic_DNA"/>
</dbReference>
<dbReference type="Gene3D" id="3.40.50.800">
    <property type="entry name" value="Anticodon-binding domain"/>
    <property type="match status" value="1"/>
</dbReference>
<keyword evidence="10 13" id="KW-0648">Protein biosynthesis</keyword>
<dbReference type="Gene3D" id="3.30.930.10">
    <property type="entry name" value="Bira Bifunctional Protein, Domain 2"/>
    <property type="match status" value="1"/>
</dbReference>
<reference evidence="15" key="2">
    <citation type="journal article" date="2021" name="PeerJ">
        <title>Extensive microbial diversity within the chicken gut microbiome revealed by metagenomics and culture.</title>
        <authorList>
            <person name="Gilroy R."/>
            <person name="Ravi A."/>
            <person name="Getino M."/>
            <person name="Pursley I."/>
            <person name="Horton D.L."/>
            <person name="Alikhan N.F."/>
            <person name="Baker D."/>
            <person name="Gharbi K."/>
            <person name="Hall N."/>
            <person name="Watson M."/>
            <person name="Adriaenssens E.M."/>
            <person name="Foster-Nyarko E."/>
            <person name="Jarju S."/>
            <person name="Secka A."/>
            <person name="Antonio M."/>
            <person name="Oren A."/>
            <person name="Chaudhuri R.R."/>
            <person name="La Ragione R."/>
            <person name="Hildebrand F."/>
            <person name="Pallen M.J."/>
        </authorList>
    </citation>
    <scope>NUCLEOTIDE SEQUENCE</scope>
    <source>
        <strain evidence="15">CHK152-2994</strain>
    </source>
</reference>
<sequence>MEKNAETLHTLRHSCSHVMAQAVQKLFPQAKLAIGPAVENGFYYDFDMTDGYAFTEDDLVKIEEEMKNIIKQNLSFEKYVIPDVDKQIAEFKAEGEIYKAELLEEHRNDTPTLYLTKDKDGNVLFNDLCAGPHIPNTSFIKANAVKLLKVAGAYWRGNAKNKMLQRIYATAFWNKEDLQDYLTFIEEAEKRDHRKLGAKLDLFSTREELGGGLVLWHPNLAVVREEIENYWRTEHRKRGYVIVNTPHIAKSKLWEISGHADHYRENMFFIQKEEDSDEQFILKPMNCPFHILIYQANRYSYRSLPLRMAELGTVYRKEHSGALAGLTRVQGFTQDDAHIFCTPEQLVDEINEIIDFVADTMKIFNMNFEVELSTRPESYVGEIENWNRAEAGLKEAMDRRGMKYEINEGDGAFYGPKIDFKVKDAIGRTWQCATIQLDFNLPERFDIKYQDRDGQMKTPVMLHRVIFGSMERFHGILIEHYAGALPTWLAPTQVAIVPISNEKHADFAEKVYKEMRAAGIRVKLDDRSESMNYKIRESLQDKKIPYVVVIGDKEIEADSVAVRARGIGQVGTMKVDEFITKIETEIKSRSAESFAKELVKA</sequence>
<dbReference type="FunFam" id="3.30.980.10:FF:000005">
    <property type="entry name" value="Threonyl-tRNA synthetase, mitochondrial"/>
    <property type="match status" value="1"/>
</dbReference>
<keyword evidence="2 13" id="KW-0963">Cytoplasm</keyword>
<evidence type="ECO:0000256" key="9">
    <source>
        <dbReference type="ARBA" id="ARBA00022884"/>
    </source>
</evidence>
<evidence type="ECO:0000256" key="11">
    <source>
        <dbReference type="ARBA" id="ARBA00023146"/>
    </source>
</evidence>
<dbReference type="InterPro" id="IPR047246">
    <property type="entry name" value="ThrRS_anticodon"/>
</dbReference>
<feature type="binding site" evidence="13">
    <location>
        <position position="338"/>
    </location>
    <ligand>
        <name>Zn(2+)</name>
        <dbReference type="ChEBI" id="CHEBI:29105"/>
        <note>catalytic</note>
    </ligand>
</feature>
<dbReference type="SUPFAM" id="SSF55186">
    <property type="entry name" value="ThrRS/AlaRS common domain"/>
    <property type="match status" value="1"/>
</dbReference>
<dbReference type="InterPro" id="IPR012947">
    <property type="entry name" value="tRNA_SAD"/>
</dbReference>
<dbReference type="InterPro" id="IPR036621">
    <property type="entry name" value="Anticodon-bd_dom_sf"/>
</dbReference>
<name>A0A9D1K2Z9_9BACT</name>
<comment type="subunit">
    <text evidence="13">Homodimer.</text>
</comment>
<evidence type="ECO:0000256" key="13">
    <source>
        <dbReference type="HAMAP-Rule" id="MF_00184"/>
    </source>
</evidence>
<evidence type="ECO:0000256" key="5">
    <source>
        <dbReference type="ARBA" id="ARBA00022723"/>
    </source>
</evidence>
<evidence type="ECO:0000256" key="4">
    <source>
        <dbReference type="ARBA" id="ARBA00022598"/>
    </source>
</evidence>
<dbReference type="Pfam" id="PF00587">
    <property type="entry name" value="tRNA-synt_2b"/>
    <property type="match status" value="1"/>
</dbReference>
<organism evidence="15 16">
    <name type="scientific">Candidatus Scatenecus faecavium</name>
    <dbReference type="NCBI Taxonomy" id="2840915"/>
    <lineage>
        <taxon>Bacteria</taxon>
        <taxon>Candidatus Scatenecus</taxon>
    </lineage>
</organism>
<evidence type="ECO:0000256" key="12">
    <source>
        <dbReference type="ARBA" id="ARBA00049515"/>
    </source>
</evidence>
<feature type="domain" description="Aminoacyl-transfer RNA synthetases class-II family profile" evidence="14">
    <location>
        <begin position="192"/>
        <end position="486"/>
    </location>
</feature>
<comment type="similarity">
    <text evidence="1 13">Belongs to the class-II aminoacyl-tRNA synthetase family.</text>
</comment>
<comment type="caution">
    <text evidence="13">Lacks conserved residue(s) required for the propagation of feature annotation.</text>
</comment>
<keyword evidence="5 13" id="KW-0479">Metal-binding</keyword>
<keyword evidence="9 13" id="KW-0694">RNA-binding</keyword>
<feature type="binding site" evidence="13">
    <location>
        <position position="287"/>
    </location>
    <ligand>
        <name>Zn(2+)</name>
        <dbReference type="ChEBI" id="CHEBI:29105"/>
        <note>catalytic</note>
    </ligand>
</feature>
<proteinExistence type="inferred from homology"/>
<dbReference type="Proteomes" id="UP000824139">
    <property type="component" value="Unassembled WGS sequence"/>
</dbReference>
<evidence type="ECO:0000256" key="7">
    <source>
        <dbReference type="ARBA" id="ARBA00022833"/>
    </source>
</evidence>
<dbReference type="FunFam" id="3.40.50.800:FF:000001">
    <property type="entry name" value="Threonine--tRNA ligase"/>
    <property type="match status" value="1"/>
</dbReference>
<evidence type="ECO:0000256" key="3">
    <source>
        <dbReference type="ARBA" id="ARBA00022555"/>
    </source>
</evidence>
<dbReference type="Gene3D" id="3.30.980.10">
    <property type="entry name" value="Threonyl-trna Synthetase, Chain A, domain 2"/>
    <property type="match status" value="1"/>
</dbReference>
<dbReference type="Pfam" id="PF07973">
    <property type="entry name" value="tRNA_SAD"/>
    <property type="match status" value="1"/>
</dbReference>
<keyword evidence="7 13" id="KW-0862">Zinc</keyword>
<dbReference type="GO" id="GO:0005737">
    <property type="term" value="C:cytoplasm"/>
    <property type="evidence" value="ECO:0007669"/>
    <property type="project" value="UniProtKB-SubCell"/>
</dbReference>
<dbReference type="PANTHER" id="PTHR11451:SF44">
    <property type="entry name" value="THREONINE--TRNA LIGASE, CHLOROPLASTIC_MITOCHONDRIAL 2"/>
    <property type="match status" value="1"/>
</dbReference>
<dbReference type="InterPro" id="IPR033728">
    <property type="entry name" value="ThrRS_core"/>
</dbReference>
<dbReference type="SUPFAM" id="SSF55681">
    <property type="entry name" value="Class II aaRS and biotin synthetases"/>
    <property type="match status" value="1"/>
</dbReference>
<dbReference type="GO" id="GO:0046872">
    <property type="term" value="F:metal ion binding"/>
    <property type="evidence" value="ECO:0007669"/>
    <property type="project" value="UniProtKB-KW"/>
</dbReference>
<dbReference type="CDD" id="cd00771">
    <property type="entry name" value="ThrRS_core"/>
    <property type="match status" value="1"/>
</dbReference>
<gene>
    <name evidence="13 15" type="primary">thrS</name>
    <name evidence="15" type="ORF">IAD41_02125</name>
</gene>
<dbReference type="GO" id="GO:0006435">
    <property type="term" value="P:threonyl-tRNA aminoacylation"/>
    <property type="evidence" value="ECO:0007669"/>
    <property type="project" value="UniProtKB-UniRule"/>
</dbReference>
<dbReference type="InterPro" id="IPR002320">
    <property type="entry name" value="Thr-tRNA-ligase_IIa"/>
</dbReference>
<evidence type="ECO:0000256" key="8">
    <source>
        <dbReference type="ARBA" id="ARBA00022840"/>
    </source>
</evidence>
<dbReference type="PROSITE" id="PS50862">
    <property type="entry name" value="AA_TRNA_LIGASE_II"/>
    <property type="match status" value="1"/>
</dbReference>
<comment type="caution">
    <text evidence="15">The sequence shown here is derived from an EMBL/GenBank/DDBJ whole genome shotgun (WGS) entry which is preliminary data.</text>
</comment>
<feature type="binding site" evidence="13">
    <location>
        <position position="463"/>
    </location>
    <ligand>
        <name>Zn(2+)</name>
        <dbReference type="ChEBI" id="CHEBI:29105"/>
        <note>catalytic</note>
    </ligand>
</feature>
<evidence type="ECO:0000313" key="15">
    <source>
        <dbReference type="EMBL" id="HIS82390.1"/>
    </source>
</evidence>
<dbReference type="Gene3D" id="3.30.54.20">
    <property type="match status" value="1"/>
</dbReference>
<comment type="cofactor">
    <cofactor evidence="13">
        <name>Zn(2+)</name>
        <dbReference type="ChEBI" id="CHEBI:29105"/>
    </cofactor>
    <text evidence="13">Binds 1 zinc ion per subunit.</text>
</comment>
<keyword evidence="4 13" id="KW-0436">Ligase</keyword>
<dbReference type="GO" id="GO:0000049">
    <property type="term" value="F:tRNA binding"/>
    <property type="evidence" value="ECO:0007669"/>
    <property type="project" value="UniProtKB-KW"/>
</dbReference>
<keyword evidence="6 13" id="KW-0547">Nucleotide-binding</keyword>
<evidence type="ECO:0000313" key="16">
    <source>
        <dbReference type="Proteomes" id="UP000824139"/>
    </source>
</evidence>
<dbReference type="InterPro" id="IPR006195">
    <property type="entry name" value="aa-tRNA-synth_II"/>
</dbReference>
<evidence type="ECO:0000256" key="2">
    <source>
        <dbReference type="ARBA" id="ARBA00022490"/>
    </source>
</evidence>
<dbReference type="SUPFAM" id="SSF52954">
    <property type="entry name" value="Class II aaRS ABD-related"/>
    <property type="match status" value="1"/>
</dbReference>
<evidence type="ECO:0000259" key="14">
    <source>
        <dbReference type="PROSITE" id="PS50862"/>
    </source>
</evidence>
<dbReference type="AlphaFoldDB" id="A0A9D1K2Z9"/>
<accession>A0A9D1K2Z9</accession>
<evidence type="ECO:0000256" key="6">
    <source>
        <dbReference type="ARBA" id="ARBA00022741"/>
    </source>
</evidence>
<comment type="catalytic activity">
    <reaction evidence="12 13">
        <text>tRNA(Thr) + L-threonine + ATP = L-threonyl-tRNA(Thr) + AMP + diphosphate + H(+)</text>
        <dbReference type="Rhea" id="RHEA:24624"/>
        <dbReference type="Rhea" id="RHEA-COMP:9670"/>
        <dbReference type="Rhea" id="RHEA-COMP:9704"/>
        <dbReference type="ChEBI" id="CHEBI:15378"/>
        <dbReference type="ChEBI" id="CHEBI:30616"/>
        <dbReference type="ChEBI" id="CHEBI:33019"/>
        <dbReference type="ChEBI" id="CHEBI:57926"/>
        <dbReference type="ChEBI" id="CHEBI:78442"/>
        <dbReference type="ChEBI" id="CHEBI:78534"/>
        <dbReference type="ChEBI" id="CHEBI:456215"/>
        <dbReference type="EC" id="6.1.1.3"/>
    </reaction>
</comment>
<keyword evidence="11 13" id="KW-0030">Aminoacyl-tRNA synthetase</keyword>
<dbReference type="InterPro" id="IPR002314">
    <property type="entry name" value="aa-tRNA-synt_IIb"/>
</dbReference>